<reference evidence="1" key="1">
    <citation type="submission" date="2020-10" db="EMBL/GenBank/DDBJ databases">
        <authorList>
            <person name="Gilroy R."/>
        </authorList>
    </citation>
    <scope>NUCLEOTIDE SEQUENCE</scope>
    <source>
        <strain evidence="1">6276</strain>
    </source>
</reference>
<evidence type="ECO:0000313" key="2">
    <source>
        <dbReference type="Proteomes" id="UP000823928"/>
    </source>
</evidence>
<evidence type="ECO:0008006" key="3">
    <source>
        <dbReference type="Google" id="ProtNLM"/>
    </source>
</evidence>
<gene>
    <name evidence="1" type="ORF">IAC10_05490</name>
</gene>
<dbReference type="Proteomes" id="UP000823928">
    <property type="component" value="Unassembled WGS sequence"/>
</dbReference>
<reference evidence="1" key="2">
    <citation type="journal article" date="2021" name="PeerJ">
        <title>Extensive microbial diversity within the chicken gut microbiome revealed by metagenomics and culture.</title>
        <authorList>
            <person name="Gilroy R."/>
            <person name="Ravi A."/>
            <person name="Getino M."/>
            <person name="Pursley I."/>
            <person name="Horton D.L."/>
            <person name="Alikhan N.F."/>
            <person name="Baker D."/>
            <person name="Gharbi K."/>
            <person name="Hall N."/>
            <person name="Watson M."/>
            <person name="Adriaenssens E.M."/>
            <person name="Foster-Nyarko E."/>
            <person name="Jarju S."/>
            <person name="Secka A."/>
            <person name="Antonio M."/>
            <person name="Oren A."/>
            <person name="Chaudhuri R.R."/>
            <person name="La Ragione R."/>
            <person name="Hildebrand F."/>
            <person name="Pallen M.J."/>
        </authorList>
    </citation>
    <scope>NUCLEOTIDE SEQUENCE</scope>
    <source>
        <strain evidence="1">6276</strain>
    </source>
</reference>
<protein>
    <recommendedName>
        <fullName evidence="3">DarT domain-containing protein</fullName>
    </recommendedName>
</protein>
<organism evidence="1 2">
    <name type="scientific">Candidatus Scatousia excrementigallinarum</name>
    <dbReference type="NCBI Taxonomy" id="2840935"/>
    <lineage>
        <taxon>Bacteria</taxon>
        <taxon>Candidatus Scatousia</taxon>
    </lineage>
</organism>
<sequence>MIGKVISQLGRAAVKSSGRITKSGKPNLPRYLYHVTSRKNYEAMLKSGEIRTSHDACLSSSLEGVFMFDLKNFAKRWTSTFFSFEEECAKVNLGSALVCKNSDIVVLKVPTKKMNVDKLKVRVQDETKADYHALNGDSARFQTLYTRRKKPIEYIYGQNIDISDAQKIGELNLELNVDNRNELIDFMQKRPFEPLLKLFKGTPEEKCVQAMQKANIREQCYEFPGG</sequence>
<accession>A0A9D1EZ44</accession>
<evidence type="ECO:0000313" key="1">
    <source>
        <dbReference type="EMBL" id="HIS36067.1"/>
    </source>
</evidence>
<dbReference type="EMBL" id="DVIU01000114">
    <property type="protein sequence ID" value="HIS36067.1"/>
    <property type="molecule type" value="Genomic_DNA"/>
</dbReference>
<comment type="caution">
    <text evidence="1">The sequence shown here is derived from an EMBL/GenBank/DDBJ whole genome shotgun (WGS) entry which is preliminary data.</text>
</comment>
<proteinExistence type="predicted"/>
<name>A0A9D1EZ44_9BACT</name>
<dbReference type="AlphaFoldDB" id="A0A9D1EZ44"/>